<keyword evidence="8" id="KW-1185">Reference proteome</keyword>
<evidence type="ECO:0000256" key="2">
    <source>
        <dbReference type="ARBA" id="ARBA00023015"/>
    </source>
</evidence>
<dbReference type="Pfam" id="PF17683">
    <property type="entry name" value="TFIIF_beta_N"/>
    <property type="match status" value="1"/>
</dbReference>
<dbReference type="AlphaFoldDB" id="A0AAD2D516"/>
<evidence type="ECO:0000256" key="1">
    <source>
        <dbReference type="ARBA" id="ARBA00004123"/>
    </source>
</evidence>
<keyword evidence="4" id="KW-0804">Transcription</keyword>
<evidence type="ECO:0000256" key="4">
    <source>
        <dbReference type="ARBA" id="ARBA00023163"/>
    </source>
</evidence>
<dbReference type="EMBL" id="CAMPGE010023488">
    <property type="protein sequence ID" value="CAI2381424.1"/>
    <property type="molecule type" value="Genomic_DNA"/>
</dbReference>
<feature type="domain" description="TFIIF beta subunit N-terminal" evidence="6">
    <location>
        <begin position="12"/>
        <end position="133"/>
    </location>
</feature>
<keyword evidence="5" id="KW-0539">Nucleus</keyword>
<dbReference type="GO" id="GO:0003677">
    <property type="term" value="F:DNA binding"/>
    <property type="evidence" value="ECO:0007669"/>
    <property type="project" value="UniProtKB-KW"/>
</dbReference>
<evidence type="ECO:0000259" key="6">
    <source>
        <dbReference type="Pfam" id="PF17683"/>
    </source>
</evidence>
<evidence type="ECO:0000256" key="5">
    <source>
        <dbReference type="ARBA" id="ARBA00023242"/>
    </source>
</evidence>
<comment type="subcellular location">
    <subcellularLocation>
        <location evidence="1">Nucleus</location>
    </subcellularLocation>
</comment>
<name>A0AAD2D516_EUPCR</name>
<protein>
    <recommendedName>
        <fullName evidence="6">TFIIF beta subunit N-terminal domain-containing protein</fullName>
    </recommendedName>
</protein>
<dbReference type="GO" id="GO:0006367">
    <property type="term" value="P:transcription initiation at RNA polymerase II promoter"/>
    <property type="evidence" value="ECO:0007669"/>
    <property type="project" value="InterPro"/>
</dbReference>
<gene>
    <name evidence="7" type="ORF">ECRASSUSDP1_LOCUS22879</name>
</gene>
<organism evidence="7 8">
    <name type="scientific">Euplotes crassus</name>
    <dbReference type="NCBI Taxonomy" id="5936"/>
    <lineage>
        <taxon>Eukaryota</taxon>
        <taxon>Sar</taxon>
        <taxon>Alveolata</taxon>
        <taxon>Ciliophora</taxon>
        <taxon>Intramacronucleata</taxon>
        <taxon>Spirotrichea</taxon>
        <taxon>Hypotrichia</taxon>
        <taxon>Euplotida</taxon>
        <taxon>Euplotidae</taxon>
        <taxon>Moneuplotes</taxon>
    </lineage>
</organism>
<proteinExistence type="predicted"/>
<evidence type="ECO:0000256" key="3">
    <source>
        <dbReference type="ARBA" id="ARBA00023125"/>
    </source>
</evidence>
<dbReference type="Proteomes" id="UP001295684">
    <property type="component" value="Unassembled WGS sequence"/>
</dbReference>
<sequence length="165" mass="19260">MEESASTLLEKHKFMLCKVPDPIYKMIKKFYDNPSNNQKVGQIILKPNGDVEIEFDEDQIDTTKNNEITEDVSKDYKVKPFKASSKNCFVFSTNKELNQAKCSKKIEFSASLHPKGLYKSGKKEEDLIRPRIMKEDVQAFKEMQTIKFDLNHKYHQPSKKDTKFN</sequence>
<dbReference type="InterPro" id="IPR040504">
    <property type="entry name" value="TFIIF_beta_N"/>
</dbReference>
<dbReference type="InterPro" id="IPR011039">
    <property type="entry name" value="TFIIF_interaction"/>
</dbReference>
<evidence type="ECO:0000313" key="8">
    <source>
        <dbReference type="Proteomes" id="UP001295684"/>
    </source>
</evidence>
<dbReference type="GO" id="GO:0005634">
    <property type="term" value="C:nucleus"/>
    <property type="evidence" value="ECO:0007669"/>
    <property type="project" value="UniProtKB-SubCell"/>
</dbReference>
<reference evidence="7" key="1">
    <citation type="submission" date="2023-07" db="EMBL/GenBank/DDBJ databases">
        <authorList>
            <consortium name="AG Swart"/>
            <person name="Singh M."/>
            <person name="Singh A."/>
            <person name="Seah K."/>
            <person name="Emmerich C."/>
        </authorList>
    </citation>
    <scope>NUCLEOTIDE SEQUENCE</scope>
    <source>
        <strain evidence="7">DP1</strain>
    </source>
</reference>
<accession>A0AAD2D516</accession>
<dbReference type="SUPFAM" id="SSF50916">
    <property type="entry name" value="Rap30/74 interaction domains"/>
    <property type="match status" value="1"/>
</dbReference>
<keyword evidence="2" id="KW-0805">Transcription regulation</keyword>
<comment type="caution">
    <text evidence="7">The sequence shown here is derived from an EMBL/GenBank/DDBJ whole genome shotgun (WGS) entry which is preliminary data.</text>
</comment>
<keyword evidence="3" id="KW-0238">DNA-binding</keyword>
<evidence type="ECO:0000313" key="7">
    <source>
        <dbReference type="EMBL" id="CAI2381424.1"/>
    </source>
</evidence>